<reference evidence="9" key="2">
    <citation type="submission" date="2025-08" db="UniProtKB">
        <authorList>
            <consortium name="Ensembl"/>
        </authorList>
    </citation>
    <scope>IDENTIFICATION</scope>
</reference>
<evidence type="ECO:0000259" key="7">
    <source>
        <dbReference type="PROSITE" id="PS50835"/>
    </source>
</evidence>
<evidence type="ECO:0000313" key="10">
    <source>
        <dbReference type="Proteomes" id="UP000694620"/>
    </source>
</evidence>
<sequence length="305" mass="34711">MVTLHQLSALLLLFSVGQESALISQDPMDQVPNFPVEMHYMKIGSPFTLNCEDPSADRGGQLEWRKNNTQQSVNGHLSISSALQTHRGLYTCHFKDNEEVLRAVNLQPGYPPGTPVVHCRSNNYPEEAQCNWYLENETHIPTNFTATYRHGLFGEEQGCLVTNMSCVMRGFALYSTHPYIFNVTAWNPLGRKEKLLQFVIEHIVKPDPPEDLMAWPSLEWKRQLDISWQPPHTWQHPILFPLKYQVQYSWSDGKASRTTGPYEVTSIKLKGLRPRTTYSISVSAKDFLDNGEASDWSPTVTATTN</sequence>
<dbReference type="InterPro" id="IPR007110">
    <property type="entry name" value="Ig-like_dom"/>
</dbReference>
<keyword evidence="10" id="KW-1185">Reference proteome</keyword>
<dbReference type="InterPro" id="IPR036116">
    <property type="entry name" value="FN3_sf"/>
</dbReference>
<dbReference type="InterPro" id="IPR056621">
    <property type="entry name" value="FN3_IL27B_N"/>
</dbReference>
<dbReference type="CDD" id="cd00063">
    <property type="entry name" value="FN3"/>
    <property type="match status" value="1"/>
</dbReference>
<evidence type="ECO:0000256" key="2">
    <source>
        <dbReference type="ARBA" id="ARBA00022729"/>
    </source>
</evidence>
<dbReference type="PROSITE" id="PS01354">
    <property type="entry name" value="HEMATOPO_REC_L_F3"/>
    <property type="match status" value="1"/>
</dbReference>
<dbReference type="RefSeq" id="XP_028672315.1">
    <property type="nucleotide sequence ID" value="XM_028816482.2"/>
</dbReference>
<evidence type="ECO:0000259" key="8">
    <source>
        <dbReference type="PROSITE" id="PS50853"/>
    </source>
</evidence>
<dbReference type="OrthoDB" id="6381660at2759"/>
<reference evidence="9" key="3">
    <citation type="submission" date="2025-09" db="UniProtKB">
        <authorList>
            <consortium name="Ensembl"/>
        </authorList>
    </citation>
    <scope>IDENTIFICATION</scope>
</reference>
<dbReference type="GeneID" id="114662806"/>
<evidence type="ECO:0000256" key="6">
    <source>
        <dbReference type="SAM" id="SignalP"/>
    </source>
</evidence>
<dbReference type="Pfam" id="PF24031">
    <property type="entry name" value="FN3_IL27B_N"/>
    <property type="match status" value="1"/>
</dbReference>
<feature type="chain" id="PRO_5034102406" evidence="6">
    <location>
        <begin position="22"/>
        <end position="305"/>
    </location>
</feature>
<feature type="domain" description="Ig-like" evidence="7">
    <location>
        <begin position="32"/>
        <end position="105"/>
    </location>
</feature>
<comment type="similarity">
    <text evidence="1">Belongs to the type I cytokine receptor family. Type 3 subfamily.</text>
</comment>
<dbReference type="InterPro" id="IPR003530">
    <property type="entry name" value="Hematopoietin_rcpt_L_F3_CS"/>
</dbReference>
<dbReference type="Gene3D" id="2.60.40.10">
    <property type="entry name" value="Immunoglobulins"/>
    <property type="match status" value="3"/>
</dbReference>
<proteinExistence type="inferred from homology"/>
<dbReference type="SUPFAM" id="SSF48726">
    <property type="entry name" value="Immunoglobulin"/>
    <property type="match status" value="1"/>
</dbReference>
<keyword evidence="4" id="KW-0325">Glycoprotein</keyword>
<dbReference type="RefSeq" id="XP_028672316.1">
    <property type="nucleotide sequence ID" value="XM_028816483.2"/>
</dbReference>
<dbReference type="PROSITE" id="PS50853">
    <property type="entry name" value="FN3"/>
    <property type="match status" value="1"/>
</dbReference>
<dbReference type="AlphaFoldDB" id="A0A8C4XGJ6"/>
<organism evidence="9 10">
    <name type="scientific">Erpetoichthys calabaricus</name>
    <name type="common">Rope fish</name>
    <name type="synonym">Calamoichthys calabaricus</name>
    <dbReference type="NCBI Taxonomy" id="27687"/>
    <lineage>
        <taxon>Eukaryota</taxon>
        <taxon>Metazoa</taxon>
        <taxon>Chordata</taxon>
        <taxon>Craniata</taxon>
        <taxon>Vertebrata</taxon>
        <taxon>Euteleostomi</taxon>
        <taxon>Actinopterygii</taxon>
        <taxon>Polypteriformes</taxon>
        <taxon>Polypteridae</taxon>
        <taxon>Erpetoichthys</taxon>
    </lineage>
</organism>
<name>A0A8C4XGJ6_ERPCA</name>
<dbReference type="CDD" id="cd00096">
    <property type="entry name" value="Ig"/>
    <property type="match status" value="1"/>
</dbReference>
<dbReference type="GeneTree" id="ENSGT00940000160050"/>
<dbReference type="RefSeq" id="XP_051791275.1">
    <property type="nucleotide sequence ID" value="XM_051935315.1"/>
</dbReference>
<dbReference type="SUPFAM" id="SSF49265">
    <property type="entry name" value="Fibronectin type III"/>
    <property type="match status" value="2"/>
</dbReference>
<dbReference type="GO" id="GO:0016020">
    <property type="term" value="C:membrane"/>
    <property type="evidence" value="ECO:0007669"/>
    <property type="project" value="InterPro"/>
</dbReference>
<evidence type="ECO:0000256" key="1">
    <source>
        <dbReference type="ARBA" id="ARBA00010890"/>
    </source>
</evidence>
<keyword evidence="2 6" id="KW-0732">Signal</keyword>
<feature type="signal peptide" evidence="6">
    <location>
        <begin position="1"/>
        <end position="21"/>
    </location>
</feature>
<gene>
    <name evidence="9" type="primary">EBI3</name>
</gene>
<dbReference type="InterPro" id="IPR013783">
    <property type="entry name" value="Ig-like_fold"/>
</dbReference>
<evidence type="ECO:0000256" key="4">
    <source>
        <dbReference type="ARBA" id="ARBA00023180"/>
    </source>
</evidence>
<dbReference type="InterPro" id="IPR053073">
    <property type="entry name" value="IL11/IL27_subunit_beta"/>
</dbReference>
<accession>A0A8C4XGJ6</accession>
<dbReference type="Proteomes" id="UP000694620">
    <property type="component" value="Chromosome 12"/>
</dbReference>
<reference evidence="9" key="1">
    <citation type="submission" date="2021-06" db="EMBL/GenBank/DDBJ databases">
        <authorList>
            <consortium name="Wellcome Sanger Institute Data Sharing"/>
        </authorList>
    </citation>
    <scope>NUCLEOTIDE SEQUENCE [LARGE SCALE GENOMIC DNA]</scope>
</reference>
<keyword evidence="5" id="KW-0393">Immunoglobulin domain</keyword>
<dbReference type="GO" id="GO:0004896">
    <property type="term" value="F:cytokine receptor activity"/>
    <property type="evidence" value="ECO:0007669"/>
    <property type="project" value="InterPro"/>
</dbReference>
<dbReference type="Ensembl" id="ENSECRT00000029854.1">
    <property type="protein sequence ID" value="ENSECRP00000029238.1"/>
    <property type="gene ID" value="ENSECRG00000019823.1"/>
</dbReference>
<dbReference type="InterPro" id="IPR036179">
    <property type="entry name" value="Ig-like_dom_sf"/>
</dbReference>
<dbReference type="Pfam" id="PF00041">
    <property type="entry name" value="fn3"/>
    <property type="match status" value="1"/>
</dbReference>
<dbReference type="PANTHER" id="PTHR48483">
    <property type="entry name" value="INTERLEUKIN-27 SUBUNIT BETA"/>
    <property type="match status" value="1"/>
</dbReference>
<feature type="domain" description="Fibronectin type-III" evidence="8">
    <location>
        <begin position="208"/>
        <end position="305"/>
    </location>
</feature>
<dbReference type="SMART" id="SM00060">
    <property type="entry name" value="FN3"/>
    <property type="match status" value="1"/>
</dbReference>
<dbReference type="PROSITE" id="PS50835">
    <property type="entry name" value="IG_LIKE"/>
    <property type="match status" value="1"/>
</dbReference>
<evidence type="ECO:0000313" key="9">
    <source>
        <dbReference type="Ensembl" id="ENSECRP00000029238.1"/>
    </source>
</evidence>
<evidence type="ECO:0000256" key="3">
    <source>
        <dbReference type="ARBA" id="ARBA00022737"/>
    </source>
</evidence>
<dbReference type="InterPro" id="IPR003961">
    <property type="entry name" value="FN3_dom"/>
</dbReference>
<dbReference type="PANTHER" id="PTHR48483:SF2">
    <property type="entry name" value="INTERLEUKIN-27 SUBUNIT BETA"/>
    <property type="match status" value="1"/>
</dbReference>
<protein>
    <submittedName>
        <fullName evidence="9">Epstein-Barr virus induced 3</fullName>
    </submittedName>
</protein>
<evidence type="ECO:0000256" key="5">
    <source>
        <dbReference type="ARBA" id="ARBA00023319"/>
    </source>
</evidence>
<keyword evidence="3" id="KW-0677">Repeat</keyword>